<dbReference type="PANTHER" id="PTHR24394">
    <property type="entry name" value="ZINC FINGER PROTEIN"/>
    <property type="match status" value="1"/>
</dbReference>
<keyword evidence="2" id="KW-0479">Metal-binding</keyword>
<dbReference type="PROSITE" id="PS00028">
    <property type="entry name" value="ZINC_FINGER_C2H2_1"/>
    <property type="match status" value="6"/>
</dbReference>
<dbReference type="SUPFAM" id="SSF54695">
    <property type="entry name" value="POZ domain"/>
    <property type="match status" value="1"/>
</dbReference>
<dbReference type="Gene3D" id="3.30.160.60">
    <property type="entry name" value="Classic Zinc Finger"/>
    <property type="match status" value="6"/>
</dbReference>
<feature type="domain" description="C2H2-type" evidence="10">
    <location>
        <begin position="398"/>
        <end position="425"/>
    </location>
</feature>
<feature type="domain" description="C2H2-type" evidence="10">
    <location>
        <begin position="270"/>
        <end position="297"/>
    </location>
</feature>
<dbReference type="InterPro" id="IPR000210">
    <property type="entry name" value="BTB/POZ_dom"/>
</dbReference>
<dbReference type="PANTHER" id="PTHR24394:SF29">
    <property type="entry name" value="MYONEURIN"/>
    <property type="match status" value="1"/>
</dbReference>
<evidence type="ECO:0000313" key="12">
    <source>
        <dbReference type="Proteomes" id="UP001642483"/>
    </source>
</evidence>
<feature type="compositionally biased region" description="Basic and acidic residues" evidence="8">
    <location>
        <begin position="336"/>
        <end position="346"/>
    </location>
</feature>
<dbReference type="InterPro" id="IPR013087">
    <property type="entry name" value="Znf_C2H2_type"/>
</dbReference>
<evidence type="ECO:0000259" key="10">
    <source>
        <dbReference type="PROSITE" id="PS50157"/>
    </source>
</evidence>
<dbReference type="SMART" id="SM00225">
    <property type="entry name" value="BTB"/>
    <property type="match status" value="1"/>
</dbReference>
<dbReference type="SUPFAM" id="SSF57667">
    <property type="entry name" value="beta-beta-alpha zinc fingers"/>
    <property type="match status" value="3"/>
</dbReference>
<name>A0ABP0F5C1_CLALP</name>
<feature type="domain" description="C2H2-type" evidence="10">
    <location>
        <begin position="505"/>
        <end position="532"/>
    </location>
</feature>
<dbReference type="Pfam" id="PF00651">
    <property type="entry name" value="BTB"/>
    <property type="match status" value="1"/>
</dbReference>
<reference evidence="11 12" key="1">
    <citation type="submission" date="2024-02" db="EMBL/GenBank/DDBJ databases">
        <authorList>
            <person name="Daric V."/>
            <person name="Darras S."/>
        </authorList>
    </citation>
    <scope>NUCLEOTIDE SEQUENCE [LARGE SCALE GENOMIC DNA]</scope>
</reference>
<dbReference type="Gene3D" id="3.30.710.10">
    <property type="entry name" value="Potassium Channel Kv1.1, Chain A"/>
    <property type="match status" value="1"/>
</dbReference>
<keyword evidence="3" id="KW-0677">Repeat</keyword>
<evidence type="ECO:0000256" key="2">
    <source>
        <dbReference type="ARBA" id="ARBA00022723"/>
    </source>
</evidence>
<dbReference type="InterPro" id="IPR036236">
    <property type="entry name" value="Znf_C2H2_sf"/>
</dbReference>
<dbReference type="PROSITE" id="PS50157">
    <property type="entry name" value="ZINC_FINGER_C2H2_2"/>
    <property type="match status" value="6"/>
</dbReference>
<dbReference type="EMBL" id="CAWYQH010000002">
    <property type="protein sequence ID" value="CAK8673948.1"/>
    <property type="molecule type" value="Genomic_DNA"/>
</dbReference>
<accession>A0ABP0F5C1</accession>
<sequence>MRKNVEEIFAQRKVDIIHSAFVVHTLYEQQKSGKYCDLKVLVGDKQYFVHRCVLAAASVQLDSQINGLDTIQLVGVTYYGFECLLEILYSGKLQEVHNLSDSKFQQIVSAADALNAETVMEYCTRERGDLMNILLRQSNAAKTSEGKNAETHTSSCKEDLLIKQENINSSGVLDQSVSGDLDRCGNDLLKDNAKRTSKELEQECTEDPVAAEVEVDGFQKTRDDEDNSCRIPSGATRVLEVGTMDDEEDDDDDEEEEGEEEDEYESETGMTCRVCGAVFLSTADLKTHMHTHIGEKLFRCDICGLHFKFQSALLVHKNSHATCRMCGQQFKSSDELQDHLAEEHPSSSENNNRAASSRPNRRKTGVTPSMTRNNKSTDKPAINPIVVNEIMRGENGKYQCPLCDRGFDRRWNLKCHVLIHTSSKKGDCTAGDARYIEAIFTCPECGKLFRNLHNLRRHASSIHGMNATDLAEASESQQGEFNVPRKRQKKETIERDYKYNEDYKFWCTICGRGFKRNRNLRGHMETHQAQGAAKYECPDCGRKFAQKESLNGHLWVHKPTKPEV</sequence>
<evidence type="ECO:0000313" key="11">
    <source>
        <dbReference type="EMBL" id="CAK8673948.1"/>
    </source>
</evidence>
<dbReference type="SMART" id="SM00355">
    <property type="entry name" value="ZnF_C2H2"/>
    <property type="match status" value="7"/>
</dbReference>
<dbReference type="Proteomes" id="UP001642483">
    <property type="component" value="Unassembled WGS sequence"/>
</dbReference>
<evidence type="ECO:0000256" key="5">
    <source>
        <dbReference type="ARBA" id="ARBA00022833"/>
    </source>
</evidence>
<feature type="domain" description="BTB" evidence="9">
    <location>
        <begin position="36"/>
        <end position="97"/>
    </location>
</feature>
<keyword evidence="4 7" id="KW-0863">Zinc-finger</keyword>
<keyword evidence="6" id="KW-0539">Nucleus</keyword>
<evidence type="ECO:0000256" key="1">
    <source>
        <dbReference type="ARBA" id="ARBA00004123"/>
    </source>
</evidence>
<dbReference type="PROSITE" id="PS50097">
    <property type="entry name" value="BTB"/>
    <property type="match status" value="1"/>
</dbReference>
<proteinExistence type="predicted"/>
<evidence type="ECO:0000256" key="8">
    <source>
        <dbReference type="SAM" id="MobiDB-lite"/>
    </source>
</evidence>
<comment type="caution">
    <text evidence="11">The sequence shown here is derived from an EMBL/GenBank/DDBJ whole genome shotgun (WGS) entry which is preliminary data.</text>
</comment>
<comment type="subcellular location">
    <subcellularLocation>
        <location evidence="1">Nucleus</location>
    </subcellularLocation>
</comment>
<dbReference type="InterPro" id="IPR011333">
    <property type="entry name" value="SKP1/BTB/POZ_sf"/>
</dbReference>
<feature type="domain" description="C2H2-type" evidence="10">
    <location>
        <begin position="440"/>
        <end position="468"/>
    </location>
</feature>
<organism evidence="11 12">
    <name type="scientific">Clavelina lepadiformis</name>
    <name type="common">Light-bulb sea squirt</name>
    <name type="synonym">Ascidia lepadiformis</name>
    <dbReference type="NCBI Taxonomy" id="159417"/>
    <lineage>
        <taxon>Eukaryota</taxon>
        <taxon>Metazoa</taxon>
        <taxon>Chordata</taxon>
        <taxon>Tunicata</taxon>
        <taxon>Ascidiacea</taxon>
        <taxon>Aplousobranchia</taxon>
        <taxon>Clavelinidae</taxon>
        <taxon>Clavelina</taxon>
    </lineage>
</organism>
<gene>
    <name evidence="11" type="ORF">CVLEPA_LOCUS3678</name>
</gene>
<evidence type="ECO:0000256" key="7">
    <source>
        <dbReference type="PROSITE-ProRule" id="PRU00042"/>
    </source>
</evidence>
<evidence type="ECO:0000259" key="9">
    <source>
        <dbReference type="PROSITE" id="PS50097"/>
    </source>
</evidence>
<evidence type="ECO:0000256" key="4">
    <source>
        <dbReference type="ARBA" id="ARBA00022771"/>
    </source>
</evidence>
<feature type="domain" description="C2H2-type" evidence="10">
    <location>
        <begin position="298"/>
        <end position="325"/>
    </location>
</feature>
<keyword evidence="12" id="KW-1185">Reference proteome</keyword>
<feature type="compositionally biased region" description="Low complexity" evidence="8">
    <location>
        <begin position="347"/>
        <end position="358"/>
    </location>
</feature>
<dbReference type="Pfam" id="PF00096">
    <property type="entry name" value="zf-C2H2"/>
    <property type="match status" value="6"/>
</dbReference>
<feature type="region of interest" description="Disordered" evidence="8">
    <location>
        <begin position="221"/>
        <end position="269"/>
    </location>
</feature>
<evidence type="ECO:0000256" key="3">
    <source>
        <dbReference type="ARBA" id="ARBA00022737"/>
    </source>
</evidence>
<protein>
    <submittedName>
        <fullName evidence="11">Uncharacterized protein</fullName>
    </submittedName>
</protein>
<keyword evidence="5" id="KW-0862">Zinc</keyword>
<feature type="region of interest" description="Disordered" evidence="8">
    <location>
        <begin position="336"/>
        <end position="381"/>
    </location>
</feature>
<feature type="domain" description="C2H2-type" evidence="10">
    <location>
        <begin position="535"/>
        <end position="562"/>
    </location>
</feature>
<evidence type="ECO:0000256" key="6">
    <source>
        <dbReference type="ARBA" id="ARBA00023242"/>
    </source>
</evidence>
<feature type="compositionally biased region" description="Acidic residues" evidence="8">
    <location>
        <begin position="243"/>
        <end position="266"/>
    </location>
</feature>